<feature type="domain" description="Restriction endonuclease type II-like" evidence="1">
    <location>
        <begin position="31"/>
        <end position="85"/>
    </location>
</feature>
<dbReference type="Gene3D" id="3.40.960.10">
    <property type="entry name" value="VSR Endonuclease"/>
    <property type="match status" value="1"/>
</dbReference>
<protein>
    <recommendedName>
        <fullName evidence="1">Restriction endonuclease type II-like domain-containing protein</fullName>
    </recommendedName>
</protein>
<reference evidence="2 3" key="1">
    <citation type="submission" date="2017-09" db="EMBL/GenBank/DDBJ databases">
        <title>Depth-based differentiation of microbial function through sediment-hosted aquifers and enrichment of novel symbionts in the deep terrestrial subsurface.</title>
        <authorList>
            <person name="Probst A.J."/>
            <person name="Ladd B."/>
            <person name="Jarett J.K."/>
            <person name="Geller-Mcgrath D.E."/>
            <person name="Sieber C.M."/>
            <person name="Emerson J.B."/>
            <person name="Anantharaman K."/>
            <person name="Thomas B.C."/>
            <person name="Malmstrom R."/>
            <person name="Stieglmeier M."/>
            <person name="Klingl A."/>
            <person name="Woyke T."/>
            <person name="Ryan C.M."/>
            <person name="Banfield J.F."/>
        </authorList>
    </citation>
    <scope>NUCLEOTIDE SEQUENCE [LARGE SCALE GENOMIC DNA]</scope>
    <source>
        <strain evidence="2">CG23_combo_of_CG06-09_8_20_14_all_36_125</strain>
    </source>
</reference>
<evidence type="ECO:0000313" key="2">
    <source>
        <dbReference type="EMBL" id="PIP24706.1"/>
    </source>
</evidence>
<dbReference type="EMBL" id="PCRR01000012">
    <property type="protein sequence ID" value="PIP24706.1"/>
    <property type="molecule type" value="Genomic_DNA"/>
</dbReference>
<comment type="caution">
    <text evidence="2">The sequence shown here is derived from an EMBL/GenBank/DDBJ whole genome shotgun (WGS) entry which is preliminary data.</text>
</comment>
<organism evidence="2 3">
    <name type="scientific">Candidatus Nealsonbacteria bacterium CG23_combo_of_CG06-09_8_20_14_all_36_125</name>
    <dbReference type="NCBI Taxonomy" id="1974719"/>
    <lineage>
        <taxon>Bacteria</taxon>
        <taxon>Candidatus Nealsoniibacteriota</taxon>
    </lineage>
</organism>
<name>A0A2G9YZN7_9BACT</name>
<evidence type="ECO:0000259" key="1">
    <source>
        <dbReference type="Pfam" id="PF18741"/>
    </source>
</evidence>
<dbReference type="SUPFAM" id="SSF52980">
    <property type="entry name" value="Restriction endonuclease-like"/>
    <property type="match status" value="1"/>
</dbReference>
<accession>A0A2G9YZN7</accession>
<dbReference type="Pfam" id="PF18741">
    <property type="entry name" value="MTES_1575"/>
    <property type="match status" value="1"/>
</dbReference>
<dbReference type="InterPro" id="IPR049468">
    <property type="entry name" value="Restrct_endonuc-II-like_dom"/>
</dbReference>
<dbReference type="AlphaFoldDB" id="A0A2G9YZN7"/>
<gene>
    <name evidence="2" type="ORF">COX33_00465</name>
</gene>
<dbReference type="Proteomes" id="UP000237258">
    <property type="component" value="Unassembled WGS sequence"/>
</dbReference>
<evidence type="ECO:0000313" key="3">
    <source>
        <dbReference type="Proteomes" id="UP000237258"/>
    </source>
</evidence>
<sequence length="93" mass="10908">MKPGFLIKGKNKYRVDENFVLLSIFAFFRSLICDDLKWHSQPKQRARDKKRDRWLKRCGWTVLRFGGEEIKNNPESCVKILKQAIQNLGGLSP</sequence>
<proteinExistence type="predicted"/>
<dbReference type="InterPro" id="IPR011335">
    <property type="entry name" value="Restrct_endonuc-II-like"/>
</dbReference>